<evidence type="ECO:0000256" key="8">
    <source>
        <dbReference type="SAM" id="Phobius"/>
    </source>
</evidence>
<feature type="compositionally biased region" description="Acidic residues" evidence="7">
    <location>
        <begin position="316"/>
        <end position="330"/>
    </location>
</feature>
<keyword evidence="10" id="KW-1185">Reference proteome</keyword>
<feature type="region of interest" description="Disordered" evidence="7">
    <location>
        <begin position="285"/>
        <end position="364"/>
    </location>
</feature>
<dbReference type="RefSeq" id="XP_025429307.1">
    <property type="nucleotide sequence ID" value="XM_025575470.1"/>
</dbReference>
<evidence type="ECO:0000256" key="1">
    <source>
        <dbReference type="ARBA" id="ARBA00004477"/>
    </source>
</evidence>
<keyword evidence="3" id="KW-0256">Endoplasmic reticulum</keyword>
<gene>
    <name evidence="9" type="ORF">BP01DRAFT_358579</name>
</gene>
<evidence type="ECO:0000256" key="5">
    <source>
        <dbReference type="ARBA" id="ARBA00023098"/>
    </source>
</evidence>
<organism evidence="9 10">
    <name type="scientific">Aspergillus saccharolyticus JOP 1030-1</name>
    <dbReference type="NCBI Taxonomy" id="1450539"/>
    <lineage>
        <taxon>Eukaryota</taxon>
        <taxon>Fungi</taxon>
        <taxon>Dikarya</taxon>
        <taxon>Ascomycota</taxon>
        <taxon>Pezizomycotina</taxon>
        <taxon>Eurotiomycetes</taxon>
        <taxon>Eurotiomycetidae</taxon>
        <taxon>Eurotiales</taxon>
        <taxon>Aspergillaceae</taxon>
        <taxon>Aspergillus</taxon>
        <taxon>Aspergillus subgen. Circumdati</taxon>
    </lineage>
</organism>
<dbReference type="OrthoDB" id="3990054at2759"/>
<evidence type="ECO:0008006" key="11">
    <source>
        <dbReference type="Google" id="ProtNLM"/>
    </source>
</evidence>
<keyword evidence="5" id="KW-0443">Lipid metabolism</keyword>
<evidence type="ECO:0000256" key="2">
    <source>
        <dbReference type="ARBA" id="ARBA00022692"/>
    </source>
</evidence>
<dbReference type="AlphaFoldDB" id="A0A318Z7P1"/>
<dbReference type="GeneID" id="37076698"/>
<sequence>MNAKRTSEEPEHATGVISRAMNSMAGSLRPLLTKQAQKAYLGTLLFILTAICMVFISSIAYAIFYYKFIPQVGIERIVHLQFDDGHPWGTVFLGSDLVPLQKYDVQVELELPRTPSNLATGNFMLDLALYSYTSAETGLNTSTSVLSQSRRSAILTYASPLVDTASKLVFMPFYVFGWNREAEKLQVNMFEKIQFPRRRRDVPSSLRLEIHSAEKMQVYTAKVMFKATFTGLRWVMYNWKVTSSVVFGFMFWSVSMVTAGMVWAMLAIAFNHPKEAEKAVIKTESGSETLVKSEDTDDISPFDIPSEVSYIKKEGELEEEGSIGDIEEDRGAESSDVSGSGTGLESAHSRGVQRRRSRRFQAHT</sequence>
<name>A0A318Z7P1_9EURO</name>
<reference evidence="9 10" key="1">
    <citation type="submission" date="2016-12" db="EMBL/GenBank/DDBJ databases">
        <title>The genomes of Aspergillus section Nigri reveals drivers in fungal speciation.</title>
        <authorList>
            <consortium name="DOE Joint Genome Institute"/>
            <person name="Vesth T.C."/>
            <person name="Nybo J."/>
            <person name="Theobald S."/>
            <person name="Brandl J."/>
            <person name="Frisvad J.C."/>
            <person name="Nielsen K.F."/>
            <person name="Lyhne E.K."/>
            <person name="Kogle M.E."/>
            <person name="Kuo A."/>
            <person name="Riley R."/>
            <person name="Clum A."/>
            <person name="Nolan M."/>
            <person name="Lipzen A."/>
            <person name="Salamov A."/>
            <person name="Henrissat B."/>
            <person name="Wiebenga A."/>
            <person name="De Vries R.P."/>
            <person name="Grigoriev I.V."/>
            <person name="Mortensen U.H."/>
            <person name="Andersen M.R."/>
            <person name="Baker S.E."/>
        </authorList>
    </citation>
    <scope>NUCLEOTIDE SEQUENCE [LARGE SCALE GENOMIC DNA]</scope>
    <source>
        <strain evidence="9 10">JOP 1030-1</strain>
    </source>
</reference>
<feature type="transmembrane region" description="Helical" evidence="8">
    <location>
        <begin position="249"/>
        <end position="270"/>
    </location>
</feature>
<feature type="compositionally biased region" description="Basic residues" evidence="7">
    <location>
        <begin position="351"/>
        <end position="364"/>
    </location>
</feature>
<dbReference type="GO" id="GO:0140042">
    <property type="term" value="P:lipid droplet formation"/>
    <property type="evidence" value="ECO:0007669"/>
    <property type="project" value="UniProtKB-ARBA"/>
</dbReference>
<accession>A0A318Z7P1</accession>
<dbReference type="Proteomes" id="UP000248349">
    <property type="component" value="Unassembled WGS sequence"/>
</dbReference>
<feature type="transmembrane region" description="Helical" evidence="8">
    <location>
        <begin position="39"/>
        <end position="66"/>
    </location>
</feature>
<evidence type="ECO:0000313" key="9">
    <source>
        <dbReference type="EMBL" id="PYH43325.1"/>
    </source>
</evidence>
<evidence type="ECO:0000313" key="10">
    <source>
        <dbReference type="Proteomes" id="UP000248349"/>
    </source>
</evidence>
<keyword evidence="4 8" id="KW-1133">Transmembrane helix</keyword>
<dbReference type="InterPro" id="IPR009617">
    <property type="entry name" value="Seipin"/>
</dbReference>
<dbReference type="GO" id="GO:0006629">
    <property type="term" value="P:lipid metabolic process"/>
    <property type="evidence" value="ECO:0007669"/>
    <property type="project" value="UniProtKB-KW"/>
</dbReference>
<evidence type="ECO:0000256" key="3">
    <source>
        <dbReference type="ARBA" id="ARBA00022824"/>
    </source>
</evidence>
<keyword evidence="6 8" id="KW-0472">Membrane</keyword>
<comment type="subcellular location">
    <subcellularLocation>
        <location evidence="1">Endoplasmic reticulum membrane</location>
        <topology evidence="1">Multi-pass membrane protein</topology>
    </subcellularLocation>
</comment>
<dbReference type="STRING" id="1450539.A0A318Z7P1"/>
<dbReference type="GO" id="GO:0005789">
    <property type="term" value="C:endoplasmic reticulum membrane"/>
    <property type="evidence" value="ECO:0007669"/>
    <property type="project" value="UniProtKB-SubCell"/>
</dbReference>
<dbReference type="Pfam" id="PF06775">
    <property type="entry name" value="Seipin"/>
    <property type="match status" value="1"/>
</dbReference>
<evidence type="ECO:0000256" key="7">
    <source>
        <dbReference type="SAM" id="MobiDB-lite"/>
    </source>
</evidence>
<protein>
    <recommendedName>
        <fullName evidence="11">Adipose-regulatory protein</fullName>
    </recommendedName>
</protein>
<evidence type="ECO:0000256" key="4">
    <source>
        <dbReference type="ARBA" id="ARBA00022989"/>
    </source>
</evidence>
<dbReference type="PANTHER" id="PTHR21212:SF0">
    <property type="entry name" value="SEIPIN"/>
    <property type="match status" value="1"/>
</dbReference>
<dbReference type="PANTHER" id="PTHR21212">
    <property type="entry name" value="BERNARDINELLI-SEIP CONGENITAL LIPODYSTROPHY 2 HOMOLOG BSCL2 PROTEIN"/>
    <property type="match status" value="1"/>
</dbReference>
<keyword evidence="2 8" id="KW-0812">Transmembrane</keyword>
<proteinExistence type="predicted"/>
<evidence type="ECO:0000256" key="6">
    <source>
        <dbReference type="ARBA" id="ARBA00023136"/>
    </source>
</evidence>
<dbReference type="CDD" id="cd23995">
    <property type="entry name" value="Seipin_BSCL2_like"/>
    <property type="match status" value="1"/>
</dbReference>
<dbReference type="EMBL" id="KZ821244">
    <property type="protein sequence ID" value="PYH43325.1"/>
    <property type="molecule type" value="Genomic_DNA"/>
</dbReference>